<reference evidence="11 13" key="1">
    <citation type="submission" date="2013-07" db="EMBL/GenBank/DDBJ databases">
        <authorList>
            <person name="Genoscope - CEA"/>
        </authorList>
    </citation>
    <scope>NUCLEOTIDE SEQUENCE [LARGE SCALE GENOMIC DNA]</scope>
    <source>
        <strain evidence="11">FRM16</strain>
        <strain evidence="13">FRM16 / DSM 17909</strain>
    </source>
</reference>
<reference evidence="12 14" key="2">
    <citation type="submission" date="2019-07" db="EMBL/GenBank/DDBJ databases">
        <title>Genomic Encyclopedia of Type Strains, Phase I: the one thousand microbial genomes (KMG-I) project.</title>
        <authorList>
            <person name="Kyrpides N."/>
        </authorList>
    </citation>
    <scope>NUCLEOTIDE SEQUENCE [LARGE SCALE GENOMIC DNA]</scope>
    <source>
        <strain evidence="12 14">DSM 17909</strain>
    </source>
</reference>
<dbReference type="InterPro" id="IPR000515">
    <property type="entry name" value="MetI-like"/>
</dbReference>
<dbReference type="OrthoDB" id="9805855at2"/>
<evidence type="ECO:0000256" key="7">
    <source>
        <dbReference type="ARBA" id="ARBA00023136"/>
    </source>
</evidence>
<keyword evidence="14" id="KW-1185">Reference proteome</keyword>
<feature type="transmembrane region" description="Helical" evidence="9">
    <location>
        <begin position="305"/>
        <end position="331"/>
    </location>
</feature>
<evidence type="ECO:0000256" key="4">
    <source>
        <dbReference type="ARBA" id="ARBA00022519"/>
    </source>
</evidence>
<comment type="subcellular location">
    <subcellularLocation>
        <location evidence="1">Cell inner membrane</location>
        <topology evidence="1">Multi-pass membrane protein</topology>
    </subcellularLocation>
    <subcellularLocation>
        <location evidence="9">Cell membrane</location>
        <topology evidence="9">Multi-pass membrane protein</topology>
    </subcellularLocation>
</comment>
<name>A0A068QXE7_9GAMM</name>
<keyword evidence="6 9" id="KW-1133">Transmembrane helix</keyword>
<dbReference type="GO" id="GO:0005886">
    <property type="term" value="C:plasma membrane"/>
    <property type="evidence" value="ECO:0007669"/>
    <property type="project" value="UniProtKB-SubCell"/>
</dbReference>
<keyword evidence="3" id="KW-1003">Cell membrane</keyword>
<dbReference type="Gene3D" id="1.10.3720.10">
    <property type="entry name" value="MetI-like"/>
    <property type="match status" value="1"/>
</dbReference>
<accession>A0A068QXE7</accession>
<dbReference type="GO" id="GO:0071916">
    <property type="term" value="F:dipeptide transmembrane transporter activity"/>
    <property type="evidence" value="ECO:0007669"/>
    <property type="project" value="TreeGrafter"/>
</dbReference>
<keyword evidence="2 9" id="KW-0813">Transport</keyword>
<feature type="transmembrane region" description="Helical" evidence="9">
    <location>
        <begin position="144"/>
        <end position="162"/>
    </location>
</feature>
<dbReference type="Proteomes" id="UP000032721">
    <property type="component" value="Chromosome"/>
</dbReference>
<keyword evidence="4" id="KW-0997">Cell inner membrane</keyword>
<feature type="transmembrane region" description="Helical" evidence="9">
    <location>
        <begin position="259"/>
        <end position="285"/>
    </location>
</feature>
<dbReference type="EMBL" id="FO704550">
    <property type="protein sequence ID" value="CDG19464.1"/>
    <property type="molecule type" value="Genomic_DNA"/>
</dbReference>
<dbReference type="AlphaFoldDB" id="A0A068QXE7"/>
<evidence type="ECO:0000256" key="9">
    <source>
        <dbReference type="RuleBase" id="RU363032"/>
    </source>
</evidence>
<feature type="transmembrane region" description="Helical" evidence="9">
    <location>
        <begin position="201"/>
        <end position="221"/>
    </location>
</feature>
<evidence type="ECO:0000256" key="1">
    <source>
        <dbReference type="ARBA" id="ARBA00004429"/>
    </source>
</evidence>
<dbReference type="SUPFAM" id="SSF161098">
    <property type="entry name" value="MetI-like"/>
    <property type="match status" value="1"/>
</dbReference>
<dbReference type="CDD" id="cd06261">
    <property type="entry name" value="TM_PBP2"/>
    <property type="match status" value="1"/>
</dbReference>
<evidence type="ECO:0000256" key="3">
    <source>
        <dbReference type="ARBA" id="ARBA00022475"/>
    </source>
</evidence>
<evidence type="ECO:0000256" key="2">
    <source>
        <dbReference type="ARBA" id="ARBA00022448"/>
    </source>
</evidence>
<dbReference type="InterPro" id="IPR035906">
    <property type="entry name" value="MetI-like_sf"/>
</dbReference>
<proteinExistence type="inferred from homology"/>
<evidence type="ECO:0000313" key="13">
    <source>
        <dbReference type="Proteomes" id="UP000032721"/>
    </source>
</evidence>
<dbReference type="EMBL" id="VNHN01000033">
    <property type="protein sequence ID" value="TYP04729.1"/>
    <property type="molecule type" value="Genomic_DNA"/>
</dbReference>
<dbReference type="STRING" id="351671.XDD1_3779"/>
<organism evidence="11 13">
    <name type="scientific">Xenorhabdus doucetiae</name>
    <dbReference type="NCBI Taxonomy" id="351671"/>
    <lineage>
        <taxon>Bacteria</taxon>
        <taxon>Pseudomonadati</taxon>
        <taxon>Pseudomonadota</taxon>
        <taxon>Gammaproteobacteria</taxon>
        <taxon>Enterobacterales</taxon>
        <taxon>Morganellaceae</taxon>
        <taxon>Xenorhabdus</taxon>
    </lineage>
</organism>
<feature type="transmembrane region" description="Helical" evidence="9">
    <location>
        <begin position="9"/>
        <end position="30"/>
    </location>
</feature>
<dbReference type="Pfam" id="PF19300">
    <property type="entry name" value="BPD_transp_1_N"/>
    <property type="match status" value="1"/>
</dbReference>
<dbReference type="Proteomes" id="UP000324170">
    <property type="component" value="Unassembled WGS sequence"/>
</dbReference>
<protein>
    <submittedName>
        <fullName evidence="11 12">Dipeptide transport system permease protein</fullName>
    </submittedName>
</protein>
<dbReference type="NCBIfam" id="NF008161">
    <property type="entry name" value="PRK10914.1"/>
    <property type="match status" value="1"/>
</dbReference>
<sequence>MLQFILRRLGLVIPTFIGITLLTFAFVHMIPGDPVLIMAGERGISAERHAELMAAMGLDKPLWEQYLHYINGVLHGDLGISLKSRIPVWDEFVPRFKATFELGICAMLFAISVGIPVGVLAAVKRGSVFDHTAIGLSLTGYSMPIFWWGIMLIMLVSVQWNLTPVSGRISDSVFLDDSYPLTGFMLIDTLIWGEEGDFTDAVMHMVLPAIVLGTIPLAVIVRMTRSAMLEVLGEDYIRTARAKGLSRLRVIIVHALRNALLPVVTVIGLQVGIMLAGAILTETIFSWPGLGRWLIDALQRRDYPVVQGGVLLVATMIILVNLVVDLLYGIVNPRIRHKK</sequence>
<feature type="transmembrane region" description="Helical" evidence="9">
    <location>
        <begin position="100"/>
        <end position="123"/>
    </location>
</feature>
<keyword evidence="5 9" id="KW-0812">Transmembrane</keyword>
<dbReference type="PROSITE" id="PS50928">
    <property type="entry name" value="ABC_TM1"/>
    <property type="match status" value="1"/>
</dbReference>
<dbReference type="InterPro" id="IPR045621">
    <property type="entry name" value="BPD_transp_1_N"/>
</dbReference>
<evidence type="ECO:0000313" key="11">
    <source>
        <dbReference type="EMBL" id="CDG19464.1"/>
    </source>
</evidence>
<evidence type="ECO:0000313" key="14">
    <source>
        <dbReference type="Proteomes" id="UP000324170"/>
    </source>
</evidence>
<gene>
    <name evidence="11" type="primary">dppB</name>
    <name evidence="12" type="ORF">LY16_02171</name>
    <name evidence="11" type="ORF">XDD1_3779</name>
</gene>
<dbReference type="KEGG" id="xdo:XDD1_3779"/>
<evidence type="ECO:0000313" key="12">
    <source>
        <dbReference type="EMBL" id="TYP04729.1"/>
    </source>
</evidence>
<dbReference type="HOGENOM" id="CLU_036879_0_0_6"/>
<dbReference type="PANTHER" id="PTHR43163">
    <property type="entry name" value="DIPEPTIDE TRANSPORT SYSTEM PERMEASE PROTEIN DPPB-RELATED"/>
    <property type="match status" value="1"/>
</dbReference>
<feature type="domain" description="ABC transmembrane type-1" evidence="10">
    <location>
        <begin position="96"/>
        <end position="328"/>
    </location>
</feature>
<dbReference type="PANTHER" id="PTHR43163:SF6">
    <property type="entry name" value="DIPEPTIDE TRANSPORT SYSTEM PERMEASE PROTEIN DPPB-RELATED"/>
    <property type="match status" value="1"/>
</dbReference>
<keyword evidence="7 9" id="KW-0472">Membrane</keyword>
<evidence type="ECO:0000256" key="8">
    <source>
        <dbReference type="ARBA" id="ARBA00024202"/>
    </source>
</evidence>
<dbReference type="Pfam" id="PF00528">
    <property type="entry name" value="BPD_transp_1"/>
    <property type="match status" value="1"/>
</dbReference>
<comment type="similarity">
    <text evidence="8">Belongs to the binding-protein-dependent transport system permease family. OppBC subfamily.</text>
</comment>
<evidence type="ECO:0000256" key="5">
    <source>
        <dbReference type="ARBA" id="ARBA00022692"/>
    </source>
</evidence>
<evidence type="ECO:0000259" key="10">
    <source>
        <dbReference type="PROSITE" id="PS50928"/>
    </source>
</evidence>
<dbReference type="RefSeq" id="WP_045973124.1">
    <property type="nucleotide sequence ID" value="NZ_CAWMED010000001.1"/>
</dbReference>
<evidence type="ECO:0000256" key="6">
    <source>
        <dbReference type="ARBA" id="ARBA00022989"/>
    </source>
</evidence>